<organism evidence="1">
    <name type="scientific">Lepeophtheirus salmonis</name>
    <name type="common">Salmon louse</name>
    <name type="synonym">Caligus salmonis</name>
    <dbReference type="NCBI Taxonomy" id="72036"/>
    <lineage>
        <taxon>Eukaryota</taxon>
        <taxon>Metazoa</taxon>
        <taxon>Ecdysozoa</taxon>
        <taxon>Arthropoda</taxon>
        <taxon>Crustacea</taxon>
        <taxon>Multicrustacea</taxon>
        <taxon>Hexanauplia</taxon>
        <taxon>Copepoda</taxon>
        <taxon>Siphonostomatoida</taxon>
        <taxon>Caligidae</taxon>
        <taxon>Lepeophtheirus</taxon>
    </lineage>
</organism>
<sequence length="46" mass="5202">LTKKKLVKISLTFGATPPPAPSPLWKTIGNNFHKSEPNYTKTKHFH</sequence>
<dbReference type="EMBL" id="HACA01010141">
    <property type="protein sequence ID" value="CDW27502.1"/>
    <property type="molecule type" value="Transcribed_RNA"/>
</dbReference>
<feature type="non-terminal residue" evidence="1">
    <location>
        <position position="1"/>
    </location>
</feature>
<evidence type="ECO:0000313" key="1">
    <source>
        <dbReference type="EMBL" id="CDW27502.1"/>
    </source>
</evidence>
<reference evidence="1" key="1">
    <citation type="submission" date="2014-05" db="EMBL/GenBank/DDBJ databases">
        <authorList>
            <person name="Chronopoulou M."/>
        </authorList>
    </citation>
    <scope>NUCLEOTIDE SEQUENCE</scope>
    <source>
        <tissue evidence="1">Whole organism</tissue>
    </source>
</reference>
<accession>A0A0K2TPC8</accession>
<name>A0A0K2TPC8_LEPSM</name>
<protein>
    <submittedName>
        <fullName evidence="1">Uncharacterized protein</fullName>
    </submittedName>
</protein>
<dbReference type="AlphaFoldDB" id="A0A0K2TPC8"/>
<proteinExistence type="predicted"/>